<reference evidence="1" key="1">
    <citation type="submission" date="2013-08" db="EMBL/GenBank/DDBJ databases">
        <authorList>
            <person name="Mendez C."/>
            <person name="Richter M."/>
            <person name="Ferrer M."/>
            <person name="Sanchez J."/>
        </authorList>
    </citation>
    <scope>NUCLEOTIDE SEQUENCE</scope>
</reference>
<protein>
    <submittedName>
        <fullName evidence="1">Transposase IS204/IS1001/IS1096/IS1165 family protein</fullName>
    </submittedName>
</protein>
<feature type="non-terminal residue" evidence="1">
    <location>
        <position position="208"/>
    </location>
</feature>
<name>T0XYS4_9ZZZZ</name>
<dbReference type="EMBL" id="AUZZ01011487">
    <property type="protein sequence ID" value="EQD26048.1"/>
    <property type="molecule type" value="Genomic_DNA"/>
</dbReference>
<sequence length="208" mass="24329">MHLGLKTLLNRVERLKGFVYESSSLIEGHVPRIEIQLRARERSRGACSQCQKPAPGYDRLAERQFQFVPLWGIPTYFRYAPRRVRCREHGIVVEHLPWALGKRPLTASFAWFLASWAKLLSWQDVSRTFKTSWESVFRSVEMAVDWGRARMDLTGISAAGVDEIHWRKGRFLTLVYQINEGMKRLLFVAENREETSLRKFFLWLGRSA</sequence>
<comment type="caution">
    <text evidence="1">The sequence shown here is derived from an EMBL/GenBank/DDBJ whole genome shotgun (WGS) entry which is preliminary data.</text>
</comment>
<dbReference type="AlphaFoldDB" id="T0XYS4"/>
<gene>
    <name evidence="1" type="ORF">B2A_15802</name>
</gene>
<reference evidence="1" key="2">
    <citation type="journal article" date="2014" name="ISME J.">
        <title>Microbial stratification in low pH oxic and suboxic macroscopic growths along an acid mine drainage.</title>
        <authorList>
            <person name="Mendez-Garcia C."/>
            <person name="Mesa V."/>
            <person name="Sprenger R.R."/>
            <person name="Richter M."/>
            <person name="Diez M.S."/>
            <person name="Solano J."/>
            <person name="Bargiela R."/>
            <person name="Golyshina O.V."/>
            <person name="Manteca A."/>
            <person name="Ramos J.L."/>
            <person name="Gallego J.R."/>
            <person name="Llorente I."/>
            <person name="Martins Dos Santos V.A."/>
            <person name="Jensen O.N."/>
            <person name="Pelaez A.I."/>
            <person name="Sanchez J."/>
            <person name="Ferrer M."/>
        </authorList>
    </citation>
    <scope>NUCLEOTIDE SEQUENCE</scope>
</reference>
<accession>T0XYS4</accession>
<proteinExistence type="predicted"/>
<evidence type="ECO:0000313" key="1">
    <source>
        <dbReference type="EMBL" id="EQD26048.1"/>
    </source>
</evidence>
<organism evidence="1">
    <name type="scientific">mine drainage metagenome</name>
    <dbReference type="NCBI Taxonomy" id="410659"/>
    <lineage>
        <taxon>unclassified sequences</taxon>
        <taxon>metagenomes</taxon>
        <taxon>ecological metagenomes</taxon>
    </lineage>
</organism>